<organism evidence="1 2">
    <name type="scientific">Olleya namhaensis</name>
    <dbReference type="NCBI Taxonomy" id="1144750"/>
    <lineage>
        <taxon>Bacteria</taxon>
        <taxon>Pseudomonadati</taxon>
        <taxon>Bacteroidota</taxon>
        <taxon>Flavobacteriia</taxon>
        <taxon>Flavobacteriales</taxon>
        <taxon>Flavobacteriaceae</taxon>
    </lineage>
</organism>
<dbReference type="STRING" id="1144750.SAMN05443431_101376"/>
<dbReference type="EMBL" id="FORM01000001">
    <property type="protein sequence ID" value="SFI58701.1"/>
    <property type="molecule type" value="Genomic_DNA"/>
</dbReference>
<reference evidence="2" key="1">
    <citation type="submission" date="2016-10" db="EMBL/GenBank/DDBJ databases">
        <authorList>
            <person name="Varghese N."/>
            <person name="Submissions S."/>
        </authorList>
    </citation>
    <scope>NUCLEOTIDE SEQUENCE [LARGE SCALE GENOMIC DNA]</scope>
    <source>
        <strain evidence="2">DSM 28881</strain>
    </source>
</reference>
<sequence>MKFKKILKRAAISISVLLLIFKSVLMYRDYTSYKDVIHKNANQIVKVRVDGIFQSIAFNAIKNPSYYLKKDSKKESEDDKKSDDKGVSVPANLFLYTLNNYSKTTVFTSFKISDSSAFKNFITSKFQFKNFKSSQTITTAFTKDKKMQIGFNAKQCVVVFSQNQEDVNLVFEDLLNNGITLDQSDQKWSKLKAATAHVNYITKNNNLNLDFKSGQLLINGNFILPEYLDVPKVIIASKFSSDASITLDLNAVSTVNFLSFKHKDFTVQTDSLSAYFKGHLGVELARKTTQIDSVITYQFNDDFEKVATQTAVEKEVPEINIQMSTQGTKLYKYLKQVGIINTNRISKDLFPLYQFNVDSTTNGLLLSTGDTRVFETKKIEPLKVLALTVDFKKLQEQNHFPIGSNYMDKLLTLKLNGISNHEETIDVSGEVNLKNKDINALAQFFINQKE</sequence>
<dbReference type="AlphaFoldDB" id="A0A1I3JEK1"/>
<evidence type="ECO:0000313" key="1">
    <source>
        <dbReference type="EMBL" id="SFI58701.1"/>
    </source>
</evidence>
<proteinExistence type="predicted"/>
<accession>A0A1I3JEK1</accession>
<name>A0A1I3JEK1_9FLAO</name>
<dbReference type="Proteomes" id="UP000199559">
    <property type="component" value="Unassembled WGS sequence"/>
</dbReference>
<keyword evidence="2" id="KW-1185">Reference proteome</keyword>
<gene>
    <name evidence="1" type="ORF">SAMN05443431_101376</name>
</gene>
<dbReference type="RefSeq" id="WP_090836970.1">
    <property type="nucleotide sequence ID" value="NZ_FORM01000001.1"/>
</dbReference>
<protein>
    <submittedName>
        <fullName evidence="1">Uncharacterized protein</fullName>
    </submittedName>
</protein>
<evidence type="ECO:0000313" key="2">
    <source>
        <dbReference type="Proteomes" id="UP000199559"/>
    </source>
</evidence>